<keyword evidence="2" id="KW-0238">DNA-binding</keyword>
<dbReference type="PROSITE" id="PS50930">
    <property type="entry name" value="HTH_LYTTR"/>
    <property type="match status" value="1"/>
</dbReference>
<dbReference type="Pfam" id="PF04397">
    <property type="entry name" value="LytTR"/>
    <property type="match status" value="1"/>
</dbReference>
<dbReference type="InterPro" id="IPR007492">
    <property type="entry name" value="LytTR_DNA-bd_dom"/>
</dbReference>
<dbReference type="SMART" id="SM00850">
    <property type="entry name" value="LytTR"/>
    <property type="match status" value="1"/>
</dbReference>
<organism evidence="2 3">
    <name type="scientific">Ponticoccus litoralis</name>
    <dbReference type="NCBI Taxonomy" id="422297"/>
    <lineage>
        <taxon>Bacteria</taxon>
        <taxon>Pseudomonadati</taxon>
        <taxon>Pseudomonadota</taxon>
        <taxon>Alphaproteobacteria</taxon>
        <taxon>Rhodobacterales</taxon>
        <taxon>Roseobacteraceae</taxon>
        <taxon>Ponticoccus</taxon>
    </lineage>
</organism>
<feature type="domain" description="HTH LytTR-type" evidence="1">
    <location>
        <begin position="28"/>
        <end position="112"/>
    </location>
</feature>
<gene>
    <name evidence="2" type="ORF">ABFB10_01045</name>
</gene>
<dbReference type="RefSeq" id="WP_347164972.1">
    <property type="nucleotide sequence ID" value="NZ_JBDNCH010000002.1"/>
</dbReference>
<keyword evidence="3" id="KW-1185">Reference proteome</keyword>
<name>A0AAW9SMU1_9RHOB</name>
<comment type="caution">
    <text evidence="2">The sequence shown here is derived from an EMBL/GenBank/DDBJ whole genome shotgun (WGS) entry which is preliminary data.</text>
</comment>
<evidence type="ECO:0000259" key="1">
    <source>
        <dbReference type="PROSITE" id="PS50930"/>
    </source>
</evidence>
<protein>
    <submittedName>
        <fullName evidence="2">LytTR family DNA-binding domain-containing protein</fullName>
    </submittedName>
</protein>
<dbReference type="Proteomes" id="UP001428774">
    <property type="component" value="Unassembled WGS sequence"/>
</dbReference>
<proteinExistence type="predicted"/>
<reference evidence="2 3" key="1">
    <citation type="submission" date="2024-05" db="EMBL/GenBank/DDBJ databases">
        <title>Genome sequence of Ponticoccus litoralis KCCM 90028.</title>
        <authorList>
            <person name="Kim J.M."/>
            <person name="Lee J.K."/>
            <person name="Choi B.J."/>
            <person name="Bayburt H."/>
            <person name="Baek J.H."/>
            <person name="Jeon C.O."/>
        </authorList>
    </citation>
    <scope>NUCLEOTIDE SEQUENCE [LARGE SCALE GENOMIC DNA]</scope>
    <source>
        <strain evidence="2 3">KCCM 90028</strain>
    </source>
</reference>
<dbReference type="EMBL" id="JBDNCH010000002">
    <property type="protein sequence ID" value="MEN9059828.1"/>
    <property type="molecule type" value="Genomic_DNA"/>
</dbReference>
<accession>A0AAW9SMU1</accession>
<dbReference type="GO" id="GO:0003677">
    <property type="term" value="F:DNA binding"/>
    <property type="evidence" value="ECO:0007669"/>
    <property type="project" value="UniProtKB-KW"/>
</dbReference>
<evidence type="ECO:0000313" key="3">
    <source>
        <dbReference type="Proteomes" id="UP001428774"/>
    </source>
</evidence>
<dbReference type="AlphaFoldDB" id="A0AAW9SMU1"/>
<evidence type="ECO:0000313" key="2">
    <source>
        <dbReference type="EMBL" id="MEN9059828.1"/>
    </source>
</evidence>
<dbReference type="Gene3D" id="2.40.50.1020">
    <property type="entry name" value="LytTr DNA-binding domain"/>
    <property type="match status" value="1"/>
</dbReference>
<sequence length="114" mass="12869">MIEAKAREADRHIVIGAAPVPLSRLRHIEAREHHVHVTLDGESLTQRARLGDIVAQTAPEDGFQPHRSWWVAAQAGGRTEKDGLKHVLQLQDGTRIPVARTRVDEVRDWLERHA</sequence>